<keyword evidence="3" id="KW-1185">Reference proteome</keyword>
<dbReference type="RefSeq" id="WP_142007825.1">
    <property type="nucleotide sequence ID" value="NZ_CAJTBP010000001.1"/>
</dbReference>
<dbReference type="SUPFAM" id="SSF56281">
    <property type="entry name" value="Metallo-hydrolase/oxidoreductase"/>
    <property type="match status" value="1"/>
</dbReference>
<name>A0A542WZS4_9MICO</name>
<keyword evidence="2" id="KW-0378">Hydrolase</keyword>
<feature type="domain" description="Metallo-beta-lactamase" evidence="1">
    <location>
        <begin position="29"/>
        <end position="185"/>
    </location>
</feature>
<evidence type="ECO:0000313" key="3">
    <source>
        <dbReference type="Proteomes" id="UP000318336"/>
    </source>
</evidence>
<dbReference type="PANTHER" id="PTHR23131">
    <property type="entry name" value="ENDORIBONUCLEASE LACTB2"/>
    <property type="match status" value="1"/>
</dbReference>
<protein>
    <submittedName>
        <fullName evidence="2">Glyoxylase-like metal-dependent hydrolase (Beta-lactamase superfamily II)</fullName>
    </submittedName>
</protein>
<dbReference type="CDD" id="cd16278">
    <property type="entry name" value="metallo-hydrolase-like_MBL-fold"/>
    <property type="match status" value="1"/>
</dbReference>
<dbReference type="Pfam" id="PF00753">
    <property type="entry name" value="Lactamase_B"/>
    <property type="match status" value="2"/>
</dbReference>
<accession>A0A542WZS4</accession>
<dbReference type="InterPro" id="IPR050662">
    <property type="entry name" value="Sec-metab_biosynth-thioest"/>
</dbReference>
<dbReference type="InterPro" id="IPR036388">
    <property type="entry name" value="WH-like_DNA-bd_sf"/>
</dbReference>
<dbReference type="GO" id="GO:0016787">
    <property type="term" value="F:hydrolase activity"/>
    <property type="evidence" value="ECO:0007669"/>
    <property type="project" value="UniProtKB-KW"/>
</dbReference>
<proteinExistence type="predicted"/>
<dbReference type="EMBL" id="VFOK01000002">
    <property type="protein sequence ID" value="TQL29079.1"/>
    <property type="molecule type" value="Genomic_DNA"/>
</dbReference>
<dbReference type="InterPro" id="IPR001279">
    <property type="entry name" value="Metallo-B-lactamas"/>
</dbReference>
<dbReference type="PANTHER" id="PTHR23131:SF0">
    <property type="entry name" value="ENDORIBONUCLEASE LACTB2"/>
    <property type="match status" value="1"/>
</dbReference>
<dbReference type="Gene3D" id="1.10.10.10">
    <property type="entry name" value="Winged helix-like DNA-binding domain superfamily/Winged helix DNA-binding domain"/>
    <property type="match status" value="1"/>
</dbReference>
<organism evidence="2 3">
    <name type="scientific">Barrientosiimonas humi</name>
    <dbReference type="NCBI Taxonomy" id="999931"/>
    <lineage>
        <taxon>Bacteria</taxon>
        <taxon>Bacillati</taxon>
        <taxon>Actinomycetota</taxon>
        <taxon>Actinomycetes</taxon>
        <taxon>Micrococcales</taxon>
        <taxon>Dermacoccaceae</taxon>
        <taxon>Barrientosiimonas</taxon>
    </lineage>
</organism>
<evidence type="ECO:0000259" key="1">
    <source>
        <dbReference type="SMART" id="SM00849"/>
    </source>
</evidence>
<dbReference type="Gene3D" id="3.60.15.10">
    <property type="entry name" value="Ribonuclease Z/Hydroxyacylglutathione hydrolase-like"/>
    <property type="match status" value="1"/>
</dbReference>
<dbReference type="InterPro" id="IPR041516">
    <property type="entry name" value="LACTB2_WH"/>
</dbReference>
<reference evidence="2 3" key="1">
    <citation type="submission" date="2019-06" db="EMBL/GenBank/DDBJ databases">
        <title>Sequencing the genomes of 1000 actinobacteria strains.</title>
        <authorList>
            <person name="Klenk H.-P."/>
        </authorList>
    </citation>
    <scope>NUCLEOTIDE SEQUENCE [LARGE SCALE GENOMIC DNA]</scope>
    <source>
        <strain evidence="2 3">DSM 24617</strain>
    </source>
</reference>
<dbReference type="SMART" id="SM00849">
    <property type="entry name" value="Lactamase_B"/>
    <property type="match status" value="1"/>
</dbReference>
<dbReference type="InterPro" id="IPR036866">
    <property type="entry name" value="RibonucZ/Hydroxyglut_hydro"/>
</dbReference>
<evidence type="ECO:0000313" key="2">
    <source>
        <dbReference type="EMBL" id="TQL29079.1"/>
    </source>
</evidence>
<gene>
    <name evidence="2" type="ORF">FB554_3397</name>
</gene>
<comment type="caution">
    <text evidence="2">The sequence shown here is derived from an EMBL/GenBank/DDBJ whole genome shotgun (WGS) entry which is preliminary data.</text>
</comment>
<sequence>MVTPPWRGDAGPRVTALLAPNPGPMTLDGTNTWVLGDARSDEVVVVDPGPLDEAHLQAVLDHAAGLGARVALTLLTHHHADHTEAAQRWAAITGAPVRGAGRGEPLRDGEQLEVGGVRLTVLATPGHTSDSVSFHLPDDDVLLTGDMVLGRGTSVVTHPDGDVGAYLDSLDRMAGLGVAVIAPGHGPVVDDPAALLAYYRDHRLERLRQVQAALDDGAADAGDEDAVVEAVVQRVYADVPRDVWPAARQTVKAQLAYLRATP</sequence>
<dbReference type="OrthoDB" id="9788263at2"/>
<dbReference type="Pfam" id="PF17778">
    <property type="entry name" value="WHD_BLACT"/>
    <property type="match status" value="1"/>
</dbReference>
<dbReference type="Proteomes" id="UP000318336">
    <property type="component" value="Unassembled WGS sequence"/>
</dbReference>
<dbReference type="AlphaFoldDB" id="A0A542WZS4"/>